<dbReference type="RefSeq" id="WP_289831832.1">
    <property type="nucleotide sequence ID" value="NZ_JAUEDK010000056.1"/>
</dbReference>
<reference evidence="2" key="1">
    <citation type="submission" date="2023-06" db="EMBL/GenBank/DDBJ databases">
        <authorList>
            <person name="Zhang S."/>
        </authorList>
    </citation>
    <scope>NUCLEOTIDE SEQUENCE</scope>
    <source>
        <strain evidence="2">SG2303</strain>
    </source>
</reference>
<feature type="chain" id="PRO_5046118544" evidence="1">
    <location>
        <begin position="21"/>
        <end position="394"/>
    </location>
</feature>
<name>A0ABT7XTU8_9NEIS</name>
<sequence length="394" mass="42484">MTTRLLPALFAASLALVAHADDDPRQYQHGASLVELPGRPAQLIWSSSGLPPKGAEPDGSWSHDVYVMPFDAPIVYGVPQGARALIARPEAQEPASAAVNRAGRLMITMEDGWDARHVIAQRYGVYDAALKPIRGYPQMVEDGGHSGHVAAAGDDFVVFYSTEWVQGGGENNLGSGRDVRVKVYDSDGRLRHSTPISVGQRDGWPVLASSPTRSLLVWQRFVPNAMHARLFAAVYDPQQGKLLGAPFELLHDVGYYRYQVAWLPAVERFVLAATRINGEGRAWLITADGRREVQLGCLPPPQREGSPVVDGSRLALPLGNGGALLLQVAPGSLTVAGRSPSRPLLSESGVVGRFTGTNELTLISLDRIGLTRHRLNFAEPEPVASYSLPPAAME</sequence>
<keyword evidence="1" id="KW-0732">Signal</keyword>
<protein>
    <submittedName>
        <fullName evidence="2">Uncharacterized protein</fullName>
    </submittedName>
</protein>
<organism evidence="2 3">
    <name type="scientific">Crenobacter oryzisoli</name>
    <dbReference type="NCBI Taxonomy" id="3056844"/>
    <lineage>
        <taxon>Bacteria</taxon>
        <taxon>Pseudomonadati</taxon>
        <taxon>Pseudomonadota</taxon>
        <taxon>Betaproteobacteria</taxon>
        <taxon>Neisseriales</taxon>
        <taxon>Neisseriaceae</taxon>
        <taxon>Crenobacter</taxon>
    </lineage>
</organism>
<dbReference type="EMBL" id="JAUEDK010000056">
    <property type="protein sequence ID" value="MDN0077188.1"/>
    <property type="molecule type" value="Genomic_DNA"/>
</dbReference>
<proteinExistence type="predicted"/>
<evidence type="ECO:0000313" key="2">
    <source>
        <dbReference type="EMBL" id="MDN0077188.1"/>
    </source>
</evidence>
<feature type="signal peptide" evidence="1">
    <location>
        <begin position="1"/>
        <end position="20"/>
    </location>
</feature>
<evidence type="ECO:0000256" key="1">
    <source>
        <dbReference type="SAM" id="SignalP"/>
    </source>
</evidence>
<gene>
    <name evidence="2" type="ORF">QU481_20305</name>
</gene>
<dbReference type="Proteomes" id="UP001168540">
    <property type="component" value="Unassembled WGS sequence"/>
</dbReference>
<evidence type="ECO:0000313" key="3">
    <source>
        <dbReference type="Proteomes" id="UP001168540"/>
    </source>
</evidence>
<keyword evidence="3" id="KW-1185">Reference proteome</keyword>
<comment type="caution">
    <text evidence="2">The sequence shown here is derived from an EMBL/GenBank/DDBJ whole genome shotgun (WGS) entry which is preliminary data.</text>
</comment>
<accession>A0ABT7XTU8</accession>